<sequence length="156" mass="17703">MGCCQNRDRCCSIWRIVQSSLGIFIGVSTAFVFYHNYGNGQAAGWALTSGVFAAAALHLAVLIHKKTIQSWYSVLHLRSIQLLAFLLTDISIAVFAWYLFYAAYYKIPMIPVDNSAIVTSVWVFMTAKWTFLIWLFARLGIKEREDFELTSDNDSI</sequence>
<dbReference type="OrthoDB" id="5954402at2759"/>
<dbReference type="GO" id="GO:0015232">
    <property type="term" value="F:heme transmembrane transporter activity"/>
    <property type="evidence" value="ECO:0007669"/>
    <property type="project" value="InterPro"/>
</dbReference>
<dbReference type="GO" id="GO:0010008">
    <property type="term" value="C:endosome membrane"/>
    <property type="evidence" value="ECO:0007669"/>
    <property type="project" value="UniProtKB-SubCell"/>
</dbReference>
<feature type="transmembrane region" description="Helical" evidence="10">
    <location>
        <begin position="12"/>
        <end position="36"/>
    </location>
</feature>
<evidence type="ECO:0000256" key="2">
    <source>
        <dbReference type="ARBA" id="ARBA00004337"/>
    </source>
</evidence>
<dbReference type="PRINTS" id="PR02095">
    <property type="entry name" value="TRNSPORTRHRG"/>
</dbReference>
<evidence type="ECO:0000313" key="12">
    <source>
        <dbReference type="Proteomes" id="UP000789390"/>
    </source>
</evidence>
<feature type="transmembrane region" description="Helical" evidence="10">
    <location>
        <begin position="42"/>
        <end position="62"/>
    </location>
</feature>
<organism evidence="11 12">
    <name type="scientific">Daphnia galeata</name>
    <dbReference type="NCBI Taxonomy" id="27404"/>
    <lineage>
        <taxon>Eukaryota</taxon>
        <taxon>Metazoa</taxon>
        <taxon>Ecdysozoa</taxon>
        <taxon>Arthropoda</taxon>
        <taxon>Crustacea</taxon>
        <taxon>Branchiopoda</taxon>
        <taxon>Diplostraca</taxon>
        <taxon>Cladocera</taxon>
        <taxon>Anomopoda</taxon>
        <taxon>Daphniidae</taxon>
        <taxon>Daphnia</taxon>
    </lineage>
</organism>
<dbReference type="InterPro" id="IPR026218">
    <property type="entry name" value="HRG"/>
</dbReference>
<protein>
    <submittedName>
        <fullName evidence="11">Uncharacterized protein</fullName>
    </submittedName>
</protein>
<dbReference type="Proteomes" id="UP000789390">
    <property type="component" value="Unassembled WGS sequence"/>
</dbReference>
<keyword evidence="6" id="KW-0967">Endosome</keyword>
<comment type="similarity">
    <text evidence="3">Belongs to the HRG family.</text>
</comment>
<dbReference type="PANTHER" id="PTHR31525">
    <property type="entry name" value="HEME TRANSPORTER HRG1"/>
    <property type="match status" value="1"/>
</dbReference>
<keyword evidence="8 10" id="KW-0472">Membrane</keyword>
<evidence type="ECO:0000256" key="7">
    <source>
        <dbReference type="ARBA" id="ARBA00022989"/>
    </source>
</evidence>
<evidence type="ECO:0000256" key="9">
    <source>
        <dbReference type="ARBA" id="ARBA00023228"/>
    </source>
</evidence>
<accession>A0A8J2RRJ5</accession>
<comment type="subcellular location">
    <subcellularLocation>
        <location evidence="2">Endosome membrane</location>
        <topology evidence="2">Multi-pass membrane protein</topology>
    </subcellularLocation>
    <subcellularLocation>
        <location evidence="1">Lysosome membrane</location>
        <topology evidence="1">Multi-pass membrane protein</topology>
    </subcellularLocation>
</comment>
<evidence type="ECO:0000256" key="8">
    <source>
        <dbReference type="ARBA" id="ARBA00023136"/>
    </source>
</evidence>
<evidence type="ECO:0000256" key="3">
    <source>
        <dbReference type="ARBA" id="ARBA00006203"/>
    </source>
</evidence>
<dbReference type="PANTHER" id="PTHR31525:SF1">
    <property type="entry name" value="HEME TRANSPORTER HRG1"/>
    <property type="match status" value="1"/>
</dbReference>
<keyword evidence="9" id="KW-0458">Lysosome</keyword>
<dbReference type="GO" id="GO:0020037">
    <property type="term" value="F:heme binding"/>
    <property type="evidence" value="ECO:0007669"/>
    <property type="project" value="TreeGrafter"/>
</dbReference>
<dbReference type="GO" id="GO:0005765">
    <property type="term" value="C:lysosomal membrane"/>
    <property type="evidence" value="ECO:0007669"/>
    <property type="project" value="UniProtKB-SubCell"/>
</dbReference>
<proteinExistence type="inferred from homology"/>
<feature type="transmembrane region" description="Helical" evidence="10">
    <location>
        <begin position="82"/>
        <end position="104"/>
    </location>
</feature>
<evidence type="ECO:0000256" key="5">
    <source>
        <dbReference type="ARBA" id="ARBA00022692"/>
    </source>
</evidence>
<keyword evidence="5 10" id="KW-0812">Transmembrane</keyword>
<keyword evidence="12" id="KW-1185">Reference proteome</keyword>
<dbReference type="GO" id="GO:0005886">
    <property type="term" value="C:plasma membrane"/>
    <property type="evidence" value="ECO:0007669"/>
    <property type="project" value="TreeGrafter"/>
</dbReference>
<evidence type="ECO:0000313" key="11">
    <source>
        <dbReference type="EMBL" id="CAH0107532.1"/>
    </source>
</evidence>
<evidence type="ECO:0000256" key="4">
    <source>
        <dbReference type="ARBA" id="ARBA00022448"/>
    </source>
</evidence>
<evidence type="ECO:0000256" key="6">
    <source>
        <dbReference type="ARBA" id="ARBA00022753"/>
    </source>
</evidence>
<dbReference type="Pfam" id="PF16954">
    <property type="entry name" value="HRG"/>
    <property type="match status" value="1"/>
</dbReference>
<dbReference type="AlphaFoldDB" id="A0A8J2RRJ5"/>
<feature type="transmembrane region" description="Helical" evidence="10">
    <location>
        <begin position="116"/>
        <end position="137"/>
    </location>
</feature>
<reference evidence="11" key="1">
    <citation type="submission" date="2021-11" db="EMBL/GenBank/DDBJ databases">
        <authorList>
            <person name="Schell T."/>
        </authorList>
    </citation>
    <scope>NUCLEOTIDE SEQUENCE</scope>
    <source>
        <strain evidence="11">M5</strain>
    </source>
</reference>
<gene>
    <name evidence="11" type="ORF">DGAL_LOCUS10852</name>
</gene>
<keyword evidence="4" id="KW-0813">Transport</keyword>
<evidence type="ECO:0000256" key="1">
    <source>
        <dbReference type="ARBA" id="ARBA00004155"/>
    </source>
</evidence>
<evidence type="ECO:0000256" key="10">
    <source>
        <dbReference type="SAM" id="Phobius"/>
    </source>
</evidence>
<comment type="caution">
    <text evidence="11">The sequence shown here is derived from an EMBL/GenBank/DDBJ whole genome shotgun (WGS) entry which is preliminary data.</text>
</comment>
<keyword evidence="7 10" id="KW-1133">Transmembrane helix</keyword>
<dbReference type="EMBL" id="CAKKLH010000277">
    <property type="protein sequence ID" value="CAH0107532.1"/>
    <property type="molecule type" value="Genomic_DNA"/>
</dbReference>
<name>A0A8J2RRJ5_9CRUS</name>